<evidence type="ECO:0000313" key="2">
    <source>
        <dbReference type="Proteomes" id="UP000030321"/>
    </source>
</evidence>
<accession>A0A0A1VUF2</accession>
<reference evidence="2" key="1">
    <citation type="journal article" date="2015" name="Genome">
        <title>Whole Genome Sequence of the Non-Microcystin-Producing Microcystis aeruginosa Strain NIES-44.</title>
        <authorList>
            <person name="Okano K."/>
            <person name="Miyata N."/>
            <person name="Ozaki Y."/>
        </authorList>
    </citation>
    <scope>NUCLEOTIDE SEQUENCE [LARGE SCALE GENOMIC DNA]</scope>
    <source>
        <strain evidence="2">NIES-44</strain>
    </source>
</reference>
<dbReference type="EMBL" id="BBPA01000039">
    <property type="protein sequence ID" value="GAL93417.1"/>
    <property type="molecule type" value="Genomic_DNA"/>
</dbReference>
<proteinExistence type="predicted"/>
<organism evidence="1 2">
    <name type="scientific">Microcystis aeruginosa NIES-44</name>
    <dbReference type="NCBI Taxonomy" id="449439"/>
    <lineage>
        <taxon>Bacteria</taxon>
        <taxon>Bacillati</taxon>
        <taxon>Cyanobacteriota</taxon>
        <taxon>Cyanophyceae</taxon>
        <taxon>Oscillatoriophycideae</taxon>
        <taxon>Chroococcales</taxon>
        <taxon>Microcystaceae</taxon>
        <taxon>Microcystis</taxon>
    </lineage>
</organism>
<gene>
    <name evidence="1" type="ORF">N44_02104</name>
</gene>
<sequence length="50" mass="5675">MMEKLRMRETGTSVIVVHCWQKSGVYKILDSLIHCRGKVSKAGAKVKSKR</sequence>
<protein>
    <submittedName>
        <fullName evidence="1">Uncharacterized protein</fullName>
    </submittedName>
</protein>
<comment type="caution">
    <text evidence="1">The sequence shown here is derived from an EMBL/GenBank/DDBJ whole genome shotgun (WGS) entry which is preliminary data.</text>
</comment>
<name>A0A0A1VUF2_MICAE</name>
<dbReference type="AlphaFoldDB" id="A0A0A1VUF2"/>
<dbReference type="Proteomes" id="UP000030321">
    <property type="component" value="Unassembled WGS sequence"/>
</dbReference>
<evidence type="ECO:0000313" key="1">
    <source>
        <dbReference type="EMBL" id="GAL93417.1"/>
    </source>
</evidence>